<evidence type="ECO:0000313" key="4">
    <source>
        <dbReference type="EMBL" id="KAF5363618.1"/>
    </source>
</evidence>
<feature type="domain" description="Thioesterase" evidence="3">
    <location>
        <begin position="85"/>
        <end position="163"/>
    </location>
</feature>
<evidence type="ECO:0000256" key="2">
    <source>
        <dbReference type="ARBA" id="ARBA00022801"/>
    </source>
</evidence>
<keyword evidence="5" id="KW-1185">Reference proteome</keyword>
<dbReference type="Pfam" id="PF03061">
    <property type="entry name" value="4HBT"/>
    <property type="match status" value="1"/>
</dbReference>
<dbReference type="InterPro" id="IPR039298">
    <property type="entry name" value="ACOT13"/>
</dbReference>
<accession>A0A8H5GEX7</accession>
<dbReference type="InterPro" id="IPR029069">
    <property type="entry name" value="HotDog_dom_sf"/>
</dbReference>
<comment type="caution">
    <text evidence="4">The sequence shown here is derived from an EMBL/GenBank/DDBJ whole genome shotgun (WGS) entry which is preliminary data.</text>
</comment>
<sequence>MSSVPPPTISPDRIKGNASDGAKELLSNPAAFFQGRQELRTLPVFGDDINRRVVVTEANIKAGPRSHCIALLVAEYLIDMTNGGGGIHGGCLAFLVDCLTTLALVAYSLDVDDQFFAGVSQNINVTYHSPAAAGDKLRIVNYTVAGGARAKTARCEIWNATHHRIVASGSHIKMNPSQPSSKL</sequence>
<dbReference type="SUPFAM" id="SSF54637">
    <property type="entry name" value="Thioesterase/thiol ester dehydrase-isomerase"/>
    <property type="match status" value="1"/>
</dbReference>
<protein>
    <recommendedName>
        <fullName evidence="3">Thioesterase domain-containing protein</fullName>
    </recommendedName>
</protein>
<dbReference type="PANTHER" id="PTHR21660:SF1">
    <property type="entry name" value="ACYL-COENZYME A THIOESTERASE 13"/>
    <property type="match status" value="1"/>
</dbReference>
<dbReference type="Gene3D" id="3.10.129.10">
    <property type="entry name" value="Hotdog Thioesterase"/>
    <property type="match status" value="1"/>
</dbReference>
<keyword evidence="2" id="KW-0378">Hydrolase</keyword>
<dbReference type="AlphaFoldDB" id="A0A8H5GEX7"/>
<dbReference type="PANTHER" id="PTHR21660">
    <property type="entry name" value="THIOESTERASE SUPERFAMILY MEMBER-RELATED"/>
    <property type="match status" value="1"/>
</dbReference>
<reference evidence="4 5" key="1">
    <citation type="journal article" date="2020" name="ISME J.">
        <title>Uncovering the hidden diversity of litter-decomposition mechanisms in mushroom-forming fungi.</title>
        <authorList>
            <person name="Floudas D."/>
            <person name="Bentzer J."/>
            <person name="Ahren D."/>
            <person name="Johansson T."/>
            <person name="Persson P."/>
            <person name="Tunlid A."/>
        </authorList>
    </citation>
    <scope>NUCLEOTIDE SEQUENCE [LARGE SCALE GENOMIC DNA]</scope>
    <source>
        <strain evidence="4 5">CBS 146.42</strain>
    </source>
</reference>
<evidence type="ECO:0000313" key="5">
    <source>
        <dbReference type="Proteomes" id="UP000559027"/>
    </source>
</evidence>
<organism evidence="4 5">
    <name type="scientific">Leucocoprinus leucothites</name>
    <dbReference type="NCBI Taxonomy" id="201217"/>
    <lineage>
        <taxon>Eukaryota</taxon>
        <taxon>Fungi</taxon>
        <taxon>Dikarya</taxon>
        <taxon>Basidiomycota</taxon>
        <taxon>Agaricomycotina</taxon>
        <taxon>Agaricomycetes</taxon>
        <taxon>Agaricomycetidae</taxon>
        <taxon>Agaricales</taxon>
        <taxon>Agaricineae</taxon>
        <taxon>Agaricaceae</taxon>
        <taxon>Leucocoprinus</taxon>
    </lineage>
</organism>
<name>A0A8H5GEX7_9AGAR</name>
<proteinExistence type="inferred from homology"/>
<evidence type="ECO:0000256" key="1">
    <source>
        <dbReference type="ARBA" id="ARBA00008324"/>
    </source>
</evidence>
<evidence type="ECO:0000259" key="3">
    <source>
        <dbReference type="Pfam" id="PF03061"/>
    </source>
</evidence>
<dbReference type="OrthoDB" id="2831072at2759"/>
<dbReference type="Proteomes" id="UP000559027">
    <property type="component" value="Unassembled WGS sequence"/>
</dbReference>
<comment type="similarity">
    <text evidence="1">Belongs to the thioesterase PaaI family.</text>
</comment>
<dbReference type="EMBL" id="JAACJO010000001">
    <property type="protein sequence ID" value="KAF5363618.1"/>
    <property type="molecule type" value="Genomic_DNA"/>
</dbReference>
<dbReference type="InterPro" id="IPR006683">
    <property type="entry name" value="Thioestr_dom"/>
</dbReference>
<gene>
    <name evidence="4" type="ORF">D9756_000113</name>
</gene>
<dbReference type="GO" id="GO:0047617">
    <property type="term" value="F:fatty acyl-CoA hydrolase activity"/>
    <property type="evidence" value="ECO:0007669"/>
    <property type="project" value="InterPro"/>
</dbReference>